<protein>
    <recommendedName>
        <fullName evidence="1">LicD/FKTN/FKRP nucleotidyltransferase domain-containing protein</fullName>
    </recommendedName>
</protein>
<dbReference type="Pfam" id="PF04991">
    <property type="entry name" value="LicD"/>
    <property type="match status" value="1"/>
</dbReference>
<organism evidence="2 3">
    <name type="scientific">Mucispirillum schaedleri ASF457</name>
    <dbReference type="NCBI Taxonomy" id="1379858"/>
    <lineage>
        <taxon>Bacteria</taxon>
        <taxon>Pseudomonadati</taxon>
        <taxon>Deferribacterota</taxon>
        <taxon>Deferribacteres</taxon>
        <taxon>Deferribacterales</taxon>
        <taxon>Mucispirillaceae</taxon>
        <taxon>Mucispirillum</taxon>
    </lineage>
</organism>
<gene>
    <name evidence="2" type="ORF">N508_000632</name>
</gene>
<dbReference type="InterPro" id="IPR007074">
    <property type="entry name" value="LicD/FKTN/FKRP_NTP_transf"/>
</dbReference>
<evidence type="ECO:0000313" key="3">
    <source>
        <dbReference type="Proteomes" id="UP000017429"/>
    </source>
</evidence>
<feature type="domain" description="LicD/FKTN/FKRP nucleotidyltransferase" evidence="1">
    <location>
        <begin position="15"/>
        <end position="56"/>
    </location>
</feature>
<reference evidence="2" key="3">
    <citation type="submission" date="2022-06" db="EMBL/GenBank/DDBJ databases">
        <title>Resources to Facilitate Use of the Altered Schaedler Flora (ASF) Mouse Model to Study Microbiome Function.</title>
        <authorList>
            <person name="Proctor A."/>
            <person name="Parvinroo S."/>
            <person name="Richie T."/>
            <person name="Jia X."/>
            <person name="Lee S.T.M."/>
            <person name="Karp P.D."/>
            <person name="Paley S."/>
            <person name="Kostic A.D."/>
            <person name="Pierre J.F."/>
            <person name="Wannemuehler M.J."/>
            <person name="Phillips G.J."/>
        </authorList>
    </citation>
    <scope>NUCLEOTIDE SEQUENCE</scope>
    <source>
        <strain evidence="2">ASF457</strain>
    </source>
</reference>
<reference evidence="2" key="1">
    <citation type="journal article" date="2014" name="Genome Announc.">
        <title>Draft genome sequences of the altered schaedler flora, a defined bacterial community from gnotobiotic mice.</title>
        <authorList>
            <person name="Wannemuehler M.J."/>
            <person name="Overstreet A.M."/>
            <person name="Ward D.V."/>
            <person name="Phillips G.J."/>
        </authorList>
    </citation>
    <scope>NUCLEOTIDE SEQUENCE</scope>
    <source>
        <strain evidence="2">ASF457</strain>
    </source>
</reference>
<dbReference type="EMBL" id="CP097562">
    <property type="protein sequence ID" value="USF23567.1"/>
    <property type="molecule type" value="Genomic_DNA"/>
</dbReference>
<evidence type="ECO:0000313" key="2">
    <source>
        <dbReference type="EMBL" id="USF23567.1"/>
    </source>
</evidence>
<dbReference type="GO" id="GO:0009100">
    <property type="term" value="P:glycoprotein metabolic process"/>
    <property type="evidence" value="ECO:0007669"/>
    <property type="project" value="UniProtKB-ARBA"/>
</dbReference>
<proteinExistence type="predicted"/>
<accession>V2Q483</accession>
<name>V2Q483_9BACT</name>
<reference evidence="2" key="2">
    <citation type="submission" date="2022-05" db="EMBL/GenBank/DDBJ databases">
        <authorList>
            <person name="Proctor A.L."/>
            <person name="Phillips G.J."/>
            <person name="Wannemuehler M.J."/>
        </authorList>
    </citation>
    <scope>NUCLEOTIDE SEQUENCE</scope>
    <source>
        <strain evidence="2">ASF457</strain>
    </source>
</reference>
<dbReference type="Proteomes" id="UP000017429">
    <property type="component" value="Chromosome"/>
</dbReference>
<evidence type="ECO:0000259" key="1">
    <source>
        <dbReference type="Pfam" id="PF04991"/>
    </source>
</evidence>
<dbReference type="KEGG" id="msch:N508_000632"/>
<keyword evidence="3" id="KW-1185">Reference proteome</keyword>
<sequence>MKKSLSKSNRKLSLYAYNHGRIFKYDDIFPLKECMFEGNLYNIPLNFEKYVFAEYGIGYLEMPDTIGISAHIKTYFKDMDIQKIYDELIMTENKINGFIQKI</sequence>
<dbReference type="AlphaFoldDB" id="V2Q483"/>